<gene>
    <name evidence="2" type="ORF">BTO15_13160</name>
</gene>
<protein>
    <recommendedName>
        <fullName evidence="4">DUF3592 domain-containing protein</fullName>
    </recommendedName>
</protein>
<evidence type="ECO:0000313" key="2">
    <source>
        <dbReference type="EMBL" id="AUC22980.1"/>
    </source>
</evidence>
<evidence type="ECO:0000256" key="1">
    <source>
        <dbReference type="SAM" id="Phobius"/>
    </source>
</evidence>
<organism evidence="2 3">
    <name type="scientific">Polaribacter sejongensis</name>
    <dbReference type="NCBI Taxonomy" id="985043"/>
    <lineage>
        <taxon>Bacteria</taxon>
        <taxon>Pseudomonadati</taxon>
        <taxon>Bacteroidota</taxon>
        <taxon>Flavobacteriia</taxon>
        <taxon>Flavobacteriales</taxon>
        <taxon>Flavobacteriaceae</taxon>
    </lineage>
</organism>
<dbReference type="RefSeq" id="WP_208889127.1">
    <property type="nucleotide sequence ID" value="NZ_CP019336.1"/>
</dbReference>
<evidence type="ECO:0008006" key="4">
    <source>
        <dbReference type="Google" id="ProtNLM"/>
    </source>
</evidence>
<dbReference type="EMBL" id="CP019336">
    <property type="protein sequence ID" value="AUC22980.1"/>
    <property type="molecule type" value="Genomic_DNA"/>
</dbReference>
<dbReference type="Proteomes" id="UP000232721">
    <property type="component" value="Chromosome"/>
</dbReference>
<accession>A0ABN5FFZ3</accession>
<name>A0ABN5FFZ3_9FLAO</name>
<keyword evidence="3" id="KW-1185">Reference proteome</keyword>
<feature type="transmembrane region" description="Helical" evidence="1">
    <location>
        <begin position="12"/>
        <end position="31"/>
    </location>
</feature>
<keyword evidence="1" id="KW-1133">Transmembrane helix</keyword>
<proteinExistence type="predicted"/>
<reference evidence="2 3" key="1">
    <citation type="submission" date="2017-02" db="EMBL/GenBank/DDBJ databases">
        <title>Trade-off between light-utilization and light-protection in marine flavobacteria.</title>
        <authorList>
            <person name="Kumagai Y."/>
            <person name="Yoshizawa S."/>
            <person name="Kogure K."/>
            <person name="Iwasaki W."/>
        </authorList>
    </citation>
    <scope>NUCLEOTIDE SEQUENCE [LARGE SCALE GENOMIC DNA]</scope>
    <source>
        <strain evidence="2 3">KCTC 23670</strain>
    </source>
</reference>
<keyword evidence="1" id="KW-0472">Membrane</keyword>
<keyword evidence="1" id="KW-0812">Transmembrane</keyword>
<evidence type="ECO:0000313" key="3">
    <source>
        <dbReference type="Proteomes" id="UP000232721"/>
    </source>
</evidence>
<sequence>MKEKKGKNKWQFSILILLIITGICFGVWNSLVEKNELKNSKTAIGTIIEIEERFHRGIFIKYEFKVNEKKYTENQKLTVKKETIKNGDKFKVNYSEKKTEHNELIFEKRIAEHK</sequence>